<comment type="catalytic activity">
    <reaction evidence="10 11">
        <text>RNA(n) + a ribonucleoside 5'-triphosphate = RNA(n+1) + diphosphate</text>
        <dbReference type="Rhea" id="RHEA:21248"/>
        <dbReference type="Rhea" id="RHEA-COMP:14527"/>
        <dbReference type="Rhea" id="RHEA-COMP:17342"/>
        <dbReference type="ChEBI" id="CHEBI:33019"/>
        <dbReference type="ChEBI" id="CHEBI:61557"/>
        <dbReference type="ChEBI" id="CHEBI:140395"/>
        <dbReference type="EC" id="2.7.7.6"/>
    </reaction>
</comment>
<evidence type="ECO:0000259" key="13">
    <source>
        <dbReference type="SMART" id="SM01311"/>
    </source>
</evidence>
<keyword evidence="5 11" id="KW-0240">DNA-directed RNA polymerase</keyword>
<keyword evidence="8" id="KW-0496">Mitochondrion</keyword>
<feature type="domain" description="DNA-directed RNA polymerase N-terminal" evidence="13">
    <location>
        <begin position="361"/>
        <end position="693"/>
    </location>
</feature>
<dbReference type="GeneID" id="98180238"/>
<dbReference type="InterPro" id="IPR024075">
    <property type="entry name" value="DNA-dir_RNA_pol_helix_hairp_sf"/>
</dbReference>
<dbReference type="Pfam" id="PF14700">
    <property type="entry name" value="RPOL_N"/>
    <property type="match status" value="1"/>
</dbReference>
<protein>
    <recommendedName>
        <fullName evidence="4 11">DNA-directed RNA polymerase</fullName>
        <ecNumber evidence="4 11">2.7.7.6</ecNumber>
    </recommendedName>
</protein>
<dbReference type="InterPro" id="IPR002092">
    <property type="entry name" value="DNA-dir_Rpol_phage-type"/>
</dbReference>
<evidence type="ECO:0000313" key="15">
    <source>
        <dbReference type="Proteomes" id="UP001628179"/>
    </source>
</evidence>
<dbReference type="Pfam" id="PF00940">
    <property type="entry name" value="RNA_pol"/>
    <property type="match status" value="1"/>
</dbReference>
<dbReference type="InterPro" id="IPR029262">
    <property type="entry name" value="RPOL_N"/>
</dbReference>
<evidence type="ECO:0000256" key="12">
    <source>
        <dbReference type="SAM" id="MobiDB-lite"/>
    </source>
</evidence>
<dbReference type="PANTHER" id="PTHR10102:SF0">
    <property type="entry name" value="DNA-DIRECTED RNA POLYMERASE, MITOCHONDRIAL"/>
    <property type="match status" value="1"/>
</dbReference>
<keyword evidence="6 11" id="KW-0808">Transferase</keyword>
<dbReference type="Gene3D" id="1.10.287.260">
    <property type="match status" value="1"/>
</dbReference>
<keyword evidence="7 11" id="KW-0548">Nucleotidyltransferase</keyword>
<dbReference type="Proteomes" id="UP001628179">
    <property type="component" value="Unassembled WGS sequence"/>
</dbReference>
<dbReference type="EC" id="2.7.7.6" evidence="4 11"/>
<evidence type="ECO:0000256" key="1">
    <source>
        <dbReference type="ARBA" id="ARBA00004026"/>
    </source>
</evidence>
<dbReference type="Gene3D" id="1.10.287.280">
    <property type="match status" value="1"/>
</dbReference>
<dbReference type="SMART" id="SM01311">
    <property type="entry name" value="RPOL_N"/>
    <property type="match status" value="1"/>
</dbReference>
<dbReference type="PANTHER" id="PTHR10102">
    <property type="entry name" value="DNA-DIRECTED RNA POLYMERASE, MITOCHONDRIAL"/>
    <property type="match status" value="1"/>
</dbReference>
<sequence>MLVRPGAARHTLPMRRLLSAGPLRVSSRCSVANPQQPLAQSRRALTTAPDSRLWKRKAFHALVGFERNLATAVGEHRFGGDDIPFDSLPPGLKPQSPPSPSGLHMLKPIDPNSPLVISDHPAGPKRSRINVHGIPGDLEEMLSIFDACLQVGRLDRAALVLKRFANMDVLAAHEMLELHARWLQARVAQLAAEPGVDKADDVHKWFELQLRNSRVPINANIIAYMLKASLLTSHGTRLKRRIERYMSLLPMKAAMRDLYVGKVLTDQDLATIARVCPAYSMPKGASMRVHALRAAAAAAGSSDGAGGETRSTPRVKHATPEVLSTPQKGRGLATLKSALSLFRELPEGRNIASLPLAQRREIQARLEKDCVDAALARWREENEALMEMGVTPQMSSPTLSSKLYDWHQALEARLFKERERIDASEAAPRKSTEDLDRCMYGPYLYQSPPSRLAAVTILSMLSMLAMHGAEKGVPVSSLVTQLAKFAEEDIRSQQHDIESAKKAKTRWQNARDLVKEWGNPMRNPPTVTLPDGSVSIVPDSDSDISRKDEAEARWPLQIRAKLGALLLSALIETARVTVIREHPVTKELVSQSQPAFQHALHLKRGRKIGMILPNLALVDLMKKEPRGEVLARHLPMVVEPEPWTKFDKGGFMEYPTPLVRLKNHERDQRIYAEAAIERGDMEQMCKGLDVLGKTAWRINRKVFDVMLETWNTGEPFANIPALDPKVPIPPEPDSTDDPMQRRRWLRALKVAENEKSKMHSIRCFMNFQLEVARAFRDQTFYFPHNIDFRGRAYPIPTYLNHMGADHMRGLLLFAKGKPLGETGLRWLKIHLANVYGFDKASLQEREQFATDNVENIFDSAESPLTGKRWWLQAEDPWQCLATCFELKAALQSPEPTAYVSHLPVHQDGTCNGLQHYAALGGDSWGAEQVNLIPGERPADVYSAVAQLVEEEAAKDAATGDEFATAVRGKITRKVVKQTVMTNVYGVTFVGAKKQVAKQLDALYPDLHKETGITTSLLAAYIASKIFVALSTMFRGAHEIQTWLGEIGGRVCRAMTPEQLEKFVETSAHPELAKKKIKGKLEDEVARQFRSTLVWTTPLRMPVVQPYRKVGTRTVNTCLQVLILASSDRDDPVNRRKQLQAFPPNFIHSLDASHMILSALECHEIGLTFAAVHDSFWTHAADVDAMNTVIRDSFIRIHSEDVIGRLKAEFEARYRGSIYLAKIDRDSEVGRKVTELRKRTRLTLKDELLQEKRRQELLRSMDPEEVREGKEMVTPASIFEELATPDMLENEVEPEDLVRLADDDGADDDMSGMSLTGAEDDLEFDELDGALDEASADEASADEASADEASAEEGSVEEASIEDASVEESSIDEAAAAEETSALDASGKPKKRNTVSDNLATALRNGYGHRLKRLRKSNYFVHETQSKYRVRRTQVHRMSMWLPLTFPDIPEKGDFDVRKLKESKYFFS</sequence>
<name>A0ABQ0GNJ3_9PEZI</name>
<evidence type="ECO:0000256" key="9">
    <source>
        <dbReference type="ARBA" id="ARBA00023163"/>
    </source>
</evidence>
<accession>A0ABQ0GNJ3</accession>
<comment type="caution">
    <text evidence="14">The sequence shown here is derived from an EMBL/GenBank/DDBJ whole genome shotgun (WGS) entry which is preliminary data.</text>
</comment>
<dbReference type="InterPro" id="IPR046950">
    <property type="entry name" value="DNA-dir_Rpol_C_phage-type"/>
</dbReference>
<evidence type="ECO:0000256" key="2">
    <source>
        <dbReference type="ARBA" id="ARBA00004173"/>
    </source>
</evidence>
<evidence type="ECO:0000256" key="10">
    <source>
        <dbReference type="ARBA" id="ARBA00048552"/>
    </source>
</evidence>
<reference evidence="14 15" key="1">
    <citation type="submission" date="2024-09" db="EMBL/GenBank/DDBJ databases">
        <title>Itraconazole resistance in Madurella fahalii resulting from another homologue of gene encoding cytochrome P450 14-alpha sterol demethylase (CYP51).</title>
        <authorList>
            <person name="Yoshioka I."/>
            <person name="Fahal A.H."/>
            <person name="Kaneko S."/>
            <person name="Yaguchi T."/>
        </authorList>
    </citation>
    <scope>NUCLEOTIDE SEQUENCE [LARGE SCALE GENOMIC DNA]</scope>
    <source>
        <strain evidence="14 15">IFM 68171</strain>
    </source>
</reference>
<dbReference type="PROSITE" id="PS00900">
    <property type="entry name" value="RNA_POL_PHAGE_1"/>
    <property type="match status" value="1"/>
</dbReference>
<proteinExistence type="inferred from homology"/>
<dbReference type="Gene3D" id="1.10.150.20">
    <property type="entry name" value="5' to 3' exonuclease, C-terminal subdomain"/>
    <property type="match status" value="1"/>
</dbReference>
<evidence type="ECO:0000256" key="7">
    <source>
        <dbReference type="ARBA" id="ARBA00022695"/>
    </source>
</evidence>
<keyword evidence="15" id="KW-1185">Reference proteome</keyword>
<dbReference type="EMBL" id="BAAFSV010000005">
    <property type="protein sequence ID" value="GAB1319286.1"/>
    <property type="molecule type" value="Genomic_DNA"/>
</dbReference>
<dbReference type="SUPFAM" id="SSF56672">
    <property type="entry name" value="DNA/RNA polymerases"/>
    <property type="match status" value="1"/>
</dbReference>
<feature type="region of interest" description="Disordered" evidence="12">
    <location>
        <begin position="1332"/>
        <end position="1370"/>
    </location>
</feature>
<dbReference type="InterPro" id="IPR037159">
    <property type="entry name" value="RNA_POL_N_sf"/>
</dbReference>
<comment type="similarity">
    <text evidence="3 11">Belongs to the phage and mitochondrial RNA polymerase family.</text>
</comment>
<feature type="compositionally biased region" description="Pro residues" evidence="12">
    <location>
        <begin position="91"/>
        <end position="100"/>
    </location>
</feature>
<evidence type="ECO:0000256" key="6">
    <source>
        <dbReference type="ARBA" id="ARBA00022679"/>
    </source>
</evidence>
<organism evidence="14 15">
    <name type="scientific">Madurella fahalii</name>
    <dbReference type="NCBI Taxonomy" id="1157608"/>
    <lineage>
        <taxon>Eukaryota</taxon>
        <taxon>Fungi</taxon>
        <taxon>Dikarya</taxon>
        <taxon>Ascomycota</taxon>
        <taxon>Pezizomycotina</taxon>
        <taxon>Sordariomycetes</taxon>
        <taxon>Sordariomycetidae</taxon>
        <taxon>Sordariales</taxon>
        <taxon>Sordariales incertae sedis</taxon>
        <taxon>Madurella</taxon>
    </lineage>
</organism>
<evidence type="ECO:0000256" key="3">
    <source>
        <dbReference type="ARBA" id="ARBA00009493"/>
    </source>
</evidence>
<feature type="region of interest" description="Disordered" evidence="12">
    <location>
        <begin position="84"/>
        <end position="124"/>
    </location>
</feature>
<dbReference type="Gene3D" id="1.10.1320.10">
    <property type="entry name" value="DNA-directed RNA polymerase, N-terminal domain"/>
    <property type="match status" value="1"/>
</dbReference>
<evidence type="ECO:0000256" key="5">
    <source>
        <dbReference type="ARBA" id="ARBA00022478"/>
    </source>
</evidence>
<evidence type="ECO:0000256" key="8">
    <source>
        <dbReference type="ARBA" id="ARBA00023128"/>
    </source>
</evidence>
<comment type="function">
    <text evidence="1 11">DNA-dependent RNA polymerase catalyzes the transcription of DNA into RNA using the four ribonucleoside triphosphates as substrates.</text>
</comment>
<dbReference type="InterPro" id="IPR043502">
    <property type="entry name" value="DNA/RNA_pol_sf"/>
</dbReference>
<evidence type="ECO:0000256" key="4">
    <source>
        <dbReference type="ARBA" id="ARBA00012418"/>
    </source>
</evidence>
<evidence type="ECO:0000313" key="14">
    <source>
        <dbReference type="EMBL" id="GAB1319286.1"/>
    </source>
</evidence>
<feature type="region of interest" description="Disordered" evidence="12">
    <location>
        <begin position="300"/>
        <end position="326"/>
    </location>
</feature>
<dbReference type="GO" id="GO:0000428">
    <property type="term" value="C:DNA-directed RNA polymerase complex"/>
    <property type="evidence" value="ECO:0007669"/>
    <property type="project" value="UniProtKB-KW"/>
</dbReference>
<comment type="subcellular location">
    <subcellularLocation>
        <location evidence="2">Mitochondrion</location>
    </subcellularLocation>
</comment>
<dbReference type="RefSeq" id="XP_070921016.1">
    <property type="nucleotide sequence ID" value="XM_071064915.1"/>
</dbReference>
<evidence type="ECO:0000256" key="11">
    <source>
        <dbReference type="RuleBase" id="RU003805"/>
    </source>
</evidence>
<keyword evidence="9 11" id="KW-0804">Transcription</keyword>
<dbReference type="PROSITE" id="PS00489">
    <property type="entry name" value="RNA_POL_PHAGE_2"/>
    <property type="match status" value="1"/>
</dbReference>
<gene>
    <name evidence="14" type="primary">RPO41</name>
    <name evidence="14" type="ORF">MFIFM68171_09496</name>
</gene>